<reference evidence="2" key="1">
    <citation type="journal article" date="2014" name="Int. J. Syst. Evol. Microbiol.">
        <title>Complete genome sequence of Corynebacterium casei LMG S-19264T (=DSM 44701T), isolated from a smear-ripened cheese.</title>
        <authorList>
            <consortium name="US DOE Joint Genome Institute (JGI-PGF)"/>
            <person name="Walter F."/>
            <person name="Albersmeier A."/>
            <person name="Kalinowski J."/>
            <person name="Ruckert C."/>
        </authorList>
    </citation>
    <scope>NUCLEOTIDE SEQUENCE</scope>
    <source>
        <strain evidence="2">CGMCC 4.7679</strain>
    </source>
</reference>
<dbReference type="Proteomes" id="UP000658656">
    <property type="component" value="Unassembled WGS sequence"/>
</dbReference>
<organism evidence="2 3">
    <name type="scientific">Amycolatopsis bartoniae</name>
    <dbReference type="NCBI Taxonomy" id="941986"/>
    <lineage>
        <taxon>Bacteria</taxon>
        <taxon>Bacillati</taxon>
        <taxon>Actinomycetota</taxon>
        <taxon>Actinomycetes</taxon>
        <taxon>Pseudonocardiales</taxon>
        <taxon>Pseudonocardiaceae</taxon>
        <taxon>Amycolatopsis</taxon>
    </lineage>
</organism>
<evidence type="ECO:0000313" key="2">
    <source>
        <dbReference type="EMBL" id="GHF59442.1"/>
    </source>
</evidence>
<feature type="transmembrane region" description="Helical" evidence="1">
    <location>
        <begin position="7"/>
        <end position="26"/>
    </location>
</feature>
<accession>A0A8H9MAR6</accession>
<protein>
    <submittedName>
        <fullName evidence="2">Uncharacterized protein</fullName>
    </submittedName>
</protein>
<dbReference type="AlphaFoldDB" id="A0A8H9MAR6"/>
<proteinExistence type="predicted"/>
<keyword evidence="1" id="KW-1133">Transmembrane helix</keyword>
<evidence type="ECO:0000313" key="3">
    <source>
        <dbReference type="Proteomes" id="UP000658656"/>
    </source>
</evidence>
<keyword evidence="3" id="KW-1185">Reference proteome</keyword>
<keyword evidence="1" id="KW-0812">Transmembrane</keyword>
<comment type="caution">
    <text evidence="2">The sequence shown here is derived from an EMBL/GenBank/DDBJ whole genome shotgun (WGS) entry which is preliminary data.</text>
</comment>
<evidence type="ECO:0000256" key="1">
    <source>
        <dbReference type="SAM" id="Phobius"/>
    </source>
</evidence>
<keyword evidence="1" id="KW-0472">Membrane</keyword>
<sequence length="110" mass="10776">MLHGTLGFAAGWVVFLGVDVGFFVVVVDFDVLGGAVVVVVDGGGAVVVVVVGAGVLVDVGVPAAARGCTAVVVPPEHATSAAAAAVPVTASQILFTRTWVPLGLAVPVTE</sequence>
<reference evidence="2" key="2">
    <citation type="submission" date="2020-09" db="EMBL/GenBank/DDBJ databases">
        <authorList>
            <person name="Sun Q."/>
            <person name="Zhou Y."/>
        </authorList>
    </citation>
    <scope>NUCLEOTIDE SEQUENCE</scope>
    <source>
        <strain evidence="2">CGMCC 4.7679</strain>
    </source>
</reference>
<dbReference type="EMBL" id="BNAV01000004">
    <property type="protein sequence ID" value="GHF59442.1"/>
    <property type="molecule type" value="Genomic_DNA"/>
</dbReference>
<gene>
    <name evidence="2" type="ORF">GCM10017566_36240</name>
</gene>
<name>A0A8H9MAR6_9PSEU</name>
<feature type="transmembrane region" description="Helical" evidence="1">
    <location>
        <begin position="32"/>
        <end position="57"/>
    </location>
</feature>